<dbReference type="InterPro" id="IPR020013">
    <property type="entry name" value="Flagellar_FlgE/F/G"/>
</dbReference>
<organism evidence="10">
    <name type="scientific">Caldithrix abyssi</name>
    <dbReference type="NCBI Taxonomy" id="187145"/>
    <lineage>
        <taxon>Bacteria</taxon>
        <taxon>Pseudomonadati</taxon>
        <taxon>Calditrichota</taxon>
        <taxon>Calditrichia</taxon>
        <taxon>Calditrichales</taxon>
        <taxon>Calditrichaceae</taxon>
        <taxon>Caldithrix</taxon>
    </lineage>
</organism>
<dbReference type="InterPro" id="IPR037925">
    <property type="entry name" value="FlgE/F/G-like"/>
</dbReference>
<comment type="subcellular location">
    <subcellularLocation>
        <location evidence="1 6">Bacterial flagellum basal body</location>
    </subcellularLocation>
</comment>
<dbReference type="GO" id="GO:0030694">
    <property type="term" value="C:bacterial-type flagellum basal body, rod"/>
    <property type="evidence" value="ECO:0007669"/>
    <property type="project" value="UniProtKB-UniRule"/>
</dbReference>
<dbReference type="Proteomes" id="UP000886124">
    <property type="component" value="Unassembled WGS sequence"/>
</dbReference>
<evidence type="ECO:0000256" key="6">
    <source>
        <dbReference type="RuleBase" id="RU362116"/>
    </source>
</evidence>
<evidence type="ECO:0000256" key="4">
    <source>
        <dbReference type="ARBA" id="ARBA00038560"/>
    </source>
</evidence>
<dbReference type="NCBIfam" id="TIGR02490">
    <property type="entry name" value="flgF"/>
    <property type="match status" value="1"/>
</dbReference>
<evidence type="ECO:0000259" key="8">
    <source>
        <dbReference type="Pfam" id="PF06429"/>
    </source>
</evidence>
<dbReference type="InterPro" id="IPR001444">
    <property type="entry name" value="Flag_bb_rod_N"/>
</dbReference>
<dbReference type="InterPro" id="IPR053967">
    <property type="entry name" value="LlgE_F_G-like_D1"/>
</dbReference>
<evidence type="ECO:0000256" key="1">
    <source>
        <dbReference type="ARBA" id="ARBA00004117"/>
    </source>
</evidence>
<keyword evidence="10" id="KW-0969">Cilium</keyword>
<keyword evidence="10" id="KW-0282">Flagellum</keyword>
<protein>
    <recommendedName>
        <fullName evidence="5 6">Flagellar basal-body rod protein FlgF</fullName>
    </recommendedName>
</protein>
<dbReference type="PANTHER" id="PTHR30435">
    <property type="entry name" value="FLAGELLAR PROTEIN"/>
    <property type="match status" value="1"/>
</dbReference>
<dbReference type="PANTHER" id="PTHR30435:SF18">
    <property type="entry name" value="FLAGELLAR BASAL-BODY ROD PROTEIN FLGF"/>
    <property type="match status" value="1"/>
</dbReference>
<dbReference type="Pfam" id="PF06429">
    <property type="entry name" value="Flg_bbr_C"/>
    <property type="match status" value="1"/>
</dbReference>
<dbReference type="GO" id="GO:0071978">
    <property type="term" value="P:bacterial-type flagellum-dependent swarming motility"/>
    <property type="evidence" value="ECO:0007669"/>
    <property type="project" value="TreeGrafter"/>
</dbReference>
<feature type="domain" description="Flagellar basal-body/hook protein C-terminal" evidence="8">
    <location>
        <begin position="187"/>
        <end position="231"/>
    </location>
</feature>
<comment type="caution">
    <text evidence="10">The sequence shown here is derived from an EMBL/GenBank/DDBJ whole genome shotgun (WGS) entry which is preliminary data.</text>
</comment>
<dbReference type="Pfam" id="PF22692">
    <property type="entry name" value="LlgE_F_G_D1"/>
    <property type="match status" value="1"/>
</dbReference>
<comment type="similarity">
    <text evidence="2 6">Belongs to the flagella basal body rod proteins family.</text>
</comment>
<evidence type="ECO:0000259" key="7">
    <source>
        <dbReference type="Pfam" id="PF00460"/>
    </source>
</evidence>
<dbReference type="InterPro" id="IPR010930">
    <property type="entry name" value="Flg_bb/hook_C_dom"/>
</dbReference>
<evidence type="ECO:0000256" key="3">
    <source>
        <dbReference type="ARBA" id="ARBA00023143"/>
    </source>
</evidence>
<evidence type="ECO:0000256" key="2">
    <source>
        <dbReference type="ARBA" id="ARBA00009677"/>
    </source>
</evidence>
<name>A0A7V5PMD2_CALAY</name>
<comment type="subunit">
    <text evidence="4 6">The basal body constitutes a major portion of the flagellar organelle and consists of five rings (E,L,P,S, and M) mounted on a central rod. The rod consists of about 26 subunits of FlgG in the distal portion, and FlgB, FlgC and FlgF are thought to build up the proximal portion of the rod with about 6 subunits each.</text>
</comment>
<dbReference type="EMBL" id="DROD01000074">
    <property type="protein sequence ID" value="HHJ51746.1"/>
    <property type="molecule type" value="Genomic_DNA"/>
</dbReference>
<keyword evidence="10" id="KW-0966">Cell projection</keyword>
<keyword evidence="3 6" id="KW-0975">Bacterial flagellum</keyword>
<evidence type="ECO:0000259" key="9">
    <source>
        <dbReference type="Pfam" id="PF22692"/>
    </source>
</evidence>
<sequence length="236" mass="26233">MRINLTALKQSLVGQIQKNDVISNNLANINTIGFKKDRVFFDTLSEKMKDKPAIRQAVDFSQGQLKQTANPLDIALSGRGFFVVEAEDGEAYTRTGHLQIDTDGVLRTAGGQAVLGDGGPIVIIGKNIKPQNITITQSGEIYVDDAFIDKMRIVDFEYPDEVEKLGNSLFRARNGAQPVELEEPEVQQGFLEGSNVNPAEEMIELIEVQRQFESIQRMVRALDETFNKAANQVGRY</sequence>
<evidence type="ECO:0000256" key="5">
    <source>
        <dbReference type="ARBA" id="ARBA00040228"/>
    </source>
</evidence>
<dbReference type="NCBIfam" id="TIGR03506">
    <property type="entry name" value="FlgEFG_subfam"/>
    <property type="match status" value="1"/>
</dbReference>
<evidence type="ECO:0000313" key="10">
    <source>
        <dbReference type="EMBL" id="HHJ51746.1"/>
    </source>
</evidence>
<dbReference type="Pfam" id="PF00460">
    <property type="entry name" value="Flg_bb_rod"/>
    <property type="match status" value="1"/>
</dbReference>
<feature type="domain" description="Flagellar hook protein FlgE/F/G-like D1" evidence="9">
    <location>
        <begin position="75"/>
        <end position="143"/>
    </location>
</feature>
<dbReference type="InterPro" id="IPR012836">
    <property type="entry name" value="FlgF"/>
</dbReference>
<reference evidence="10" key="1">
    <citation type="journal article" date="2020" name="mSystems">
        <title>Genome- and Community-Level Interaction Insights into Carbon Utilization and Element Cycling Functions of Hydrothermarchaeota in Hydrothermal Sediment.</title>
        <authorList>
            <person name="Zhou Z."/>
            <person name="Liu Y."/>
            <person name="Xu W."/>
            <person name="Pan J."/>
            <person name="Luo Z.H."/>
            <person name="Li M."/>
        </authorList>
    </citation>
    <scope>NUCLEOTIDE SEQUENCE [LARGE SCALE GENOMIC DNA]</scope>
    <source>
        <strain evidence="10">HyVt-527</strain>
    </source>
</reference>
<dbReference type="AlphaFoldDB" id="A0A7V5PMD2"/>
<accession>A0A7V5PMD2</accession>
<dbReference type="SUPFAM" id="SSF117143">
    <property type="entry name" value="Flagellar hook protein flgE"/>
    <property type="match status" value="1"/>
</dbReference>
<feature type="domain" description="Flagellar basal body rod protein N-terminal" evidence="7">
    <location>
        <begin position="17"/>
        <end position="35"/>
    </location>
</feature>
<gene>
    <name evidence="10" type="primary">flgF</name>
    <name evidence="10" type="ORF">ENJ89_01010</name>
</gene>
<proteinExistence type="inferred from homology"/>